<feature type="domain" description="VIN3-like C-terminal" evidence="3">
    <location>
        <begin position="144"/>
        <end position="213"/>
    </location>
</feature>
<feature type="compositionally biased region" description="Basic residues" evidence="1">
    <location>
        <begin position="44"/>
        <end position="54"/>
    </location>
</feature>
<dbReference type="SMR" id="F4IRH5"/>
<reference evidence="6" key="2">
    <citation type="journal article" date="2017" name="Plant J.">
        <title>Araport11: a complete reannotation of the Arabidopsis thaliana reference genome.</title>
        <authorList>
            <person name="Cheng C.Y."/>
            <person name="Krishnakumar V."/>
            <person name="Chan A.P."/>
            <person name="Thibaud-Nissen F."/>
            <person name="Schobel S."/>
            <person name="Town C.D."/>
        </authorList>
    </citation>
    <scope>GENOME REANNOTATION</scope>
    <source>
        <strain evidence="6">cv. Columbia</strain>
    </source>
</reference>
<evidence type="ECO:0000313" key="6">
    <source>
        <dbReference type="Proteomes" id="UP000006548"/>
    </source>
</evidence>
<dbReference type="InterPro" id="IPR056990">
    <property type="entry name" value="VIN3-like_C"/>
</dbReference>
<evidence type="ECO:0000313" key="7">
    <source>
        <dbReference type="TAIR" id="AT2G18870"/>
    </source>
</evidence>
<dbReference type="PANTHER" id="PTHR46286">
    <property type="entry name" value="VIN3-LIKE PROTEIN 2-RELATED"/>
    <property type="match status" value="1"/>
</dbReference>
<sequence length="239" mass="26988">MASSLDVFCQKKKLLVGHFTISYWWVILLHAGAASNSNLSDDKKKRRKNPKPRHLSSYGKRNNTPVQPSETETKSQGKRVCFNNSDVRQMKQNTSSRENQFGIKETVLENFPNVTPQFMSDQINGHQDKPEKAKKNPESYGLGLEQCVKIIRKLECSGYVESTFRQKFLTWFSLRATSQERNTVTTFMNAFNDDSMALAEQLVDTFSDCIWSKGSVIGDRDGGGSSGVSLCCIFFLPDC</sequence>
<dbReference type="PANTHER" id="PTHR46286:SF9">
    <property type="entry name" value="VIN3-LIKE PROTEIN 3"/>
    <property type="match status" value="1"/>
</dbReference>
<evidence type="ECO:0000313" key="4">
    <source>
        <dbReference type="Araport" id="AT2G18870"/>
    </source>
</evidence>
<dbReference type="Pfam" id="PF23380">
    <property type="entry name" value="VIN3_C"/>
    <property type="match status" value="1"/>
</dbReference>
<dbReference type="OMA" id="KNPKPRH"/>
<evidence type="ECO:0000256" key="2">
    <source>
        <dbReference type="SAM" id="Phobius"/>
    </source>
</evidence>
<dbReference type="GO" id="GO:0010048">
    <property type="term" value="P:vernalization response"/>
    <property type="evidence" value="ECO:0007669"/>
    <property type="project" value="InterPro"/>
</dbReference>
<dbReference type="InterPro" id="IPR044514">
    <property type="entry name" value="VIN3-like"/>
</dbReference>
<feature type="transmembrane region" description="Helical" evidence="2">
    <location>
        <begin position="21"/>
        <end position="39"/>
    </location>
</feature>
<feature type="region of interest" description="Disordered" evidence="1">
    <location>
        <begin position="36"/>
        <end position="98"/>
    </location>
</feature>
<dbReference type="Proteomes" id="UP000006548">
    <property type="component" value="Chromosome 2"/>
</dbReference>
<dbReference type="KEGG" id="ath:AT2G18870"/>
<dbReference type="GO" id="GO:0005634">
    <property type="term" value="C:nucleus"/>
    <property type="evidence" value="ECO:0000314"/>
    <property type="project" value="TAIR"/>
</dbReference>
<dbReference type="EMBL" id="CP002685">
    <property type="protein sequence ID" value="AEC06817.1"/>
    <property type="molecule type" value="Genomic_DNA"/>
</dbReference>
<dbReference type="GO" id="GO:0040029">
    <property type="term" value="P:epigenetic regulation of gene expression"/>
    <property type="evidence" value="ECO:0007669"/>
    <property type="project" value="InterPro"/>
</dbReference>
<keyword evidence="2" id="KW-0472">Membrane</keyword>
<feature type="compositionally biased region" description="Polar residues" evidence="1">
    <location>
        <begin position="59"/>
        <end position="70"/>
    </location>
</feature>
<dbReference type="InParanoid" id="F4IRH5"/>
<organism evidence="5 6">
    <name type="scientific">Arabidopsis thaliana</name>
    <name type="common">Mouse-ear cress</name>
    <dbReference type="NCBI Taxonomy" id="3702"/>
    <lineage>
        <taxon>Eukaryota</taxon>
        <taxon>Viridiplantae</taxon>
        <taxon>Streptophyta</taxon>
        <taxon>Embryophyta</taxon>
        <taxon>Tracheophyta</taxon>
        <taxon>Spermatophyta</taxon>
        <taxon>Magnoliopsida</taxon>
        <taxon>eudicotyledons</taxon>
        <taxon>Gunneridae</taxon>
        <taxon>Pentapetalae</taxon>
        <taxon>rosids</taxon>
        <taxon>malvids</taxon>
        <taxon>Brassicales</taxon>
        <taxon>Brassicaceae</taxon>
        <taxon>Camelineae</taxon>
        <taxon>Arabidopsis</taxon>
    </lineage>
</organism>
<dbReference type="AlphaFoldDB" id="F4IRH5"/>
<feature type="compositionally biased region" description="Polar residues" evidence="1">
    <location>
        <begin position="82"/>
        <end position="98"/>
    </location>
</feature>
<protein>
    <submittedName>
        <fullName evidence="5">Vernalization5/VIN3-like protein</fullName>
    </submittedName>
</protein>
<keyword evidence="2" id="KW-1133">Transmembrane helix</keyword>
<keyword evidence="6" id="KW-1185">Reference proteome</keyword>
<dbReference type="PaxDb" id="3702-AT2G18870.1"/>
<dbReference type="Araport" id="AT2G18870"/>
<evidence type="ECO:0000259" key="3">
    <source>
        <dbReference type="Pfam" id="PF23380"/>
    </source>
</evidence>
<name>F4IRH5_ARATH</name>
<reference evidence="5 6" key="1">
    <citation type="journal article" date="1999" name="Nature">
        <title>Sequence and analysis of chromosome 2 of the plant Arabidopsis thaliana.</title>
        <authorList>
            <person name="Lin X."/>
            <person name="Kaul S."/>
            <person name="Rounsley S."/>
            <person name="Shea T.P."/>
            <person name="Benito M.I."/>
            <person name="Town C.D."/>
            <person name="Fujii C.Y."/>
            <person name="Mason T."/>
            <person name="Bowman C.L."/>
            <person name="Barnstead M."/>
            <person name="Feldblyum T.V."/>
            <person name="Buell C.R."/>
            <person name="Ketchum K.A."/>
            <person name="Lee J."/>
            <person name="Ronning C.M."/>
            <person name="Koo H.L."/>
            <person name="Moffat K.S."/>
            <person name="Cronin L.A."/>
            <person name="Shen M."/>
            <person name="Pai G."/>
            <person name="Van Aken S."/>
            <person name="Umayam L."/>
            <person name="Tallon L.J."/>
            <person name="Gill J.E."/>
            <person name="Adams M.D."/>
            <person name="Carrera A.J."/>
            <person name="Creasy T.H."/>
            <person name="Goodman H.M."/>
            <person name="Somerville C.R."/>
            <person name="Copenhaver G.P."/>
            <person name="Preuss D."/>
            <person name="Nierman W.C."/>
            <person name="White O."/>
            <person name="Eisen J.A."/>
            <person name="Salzberg S.L."/>
            <person name="Fraser C.M."/>
            <person name="Venter J.C."/>
        </authorList>
    </citation>
    <scope>NUCLEOTIDE SEQUENCE [LARGE SCALE GENOMIC DNA]</scope>
    <source>
        <strain evidence="6">cv. Columbia</strain>
    </source>
</reference>
<dbReference type="TAIR" id="AT2G18870">
    <property type="gene designation" value="VEL3"/>
</dbReference>
<keyword evidence="2" id="KW-0812">Transmembrane</keyword>
<evidence type="ECO:0000256" key="1">
    <source>
        <dbReference type="SAM" id="MobiDB-lite"/>
    </source>
</evidence>
<dbReference type="RefSeq" id="NP_179477.2">
    <property type="nucleotide sequence ID" value="NM_127443.2"/>
</dbReference>
<evidence type="ECO:0000313" key="5">
    <source>
        <dbReference type="EMBL" id="AEC06817.1"/>
    </source>
</evidence>
<dbReference type="HOGENOM" id="CLU_1162523_0_0_1"/>
<dbReference type="GeneID" id="816402"/>
<gene>
    <name evidence="5 7" type="primary">VEL3</name>
    <name evidence="5" type="synonym">vernalization5/VIN3-like</name>
    <name evidence="5" type="synonym">vernalization5/VIN3-like 3</name>
    <name evidence="5" type="synonym">VIL4</name>
    <name evidence="5" type="synonym">VIN3-like 4</name>
    <name evidence="4 5" type="ordered locus">At2g18870</name>
    <name evidence="5" type="ORF">F19F24.7</name>
    <name evidence="5" type="ORF">F19F24_7</name>
</gene>
<dbReference type="ExpressionAtlas" id="F4IRH5">
    <property type="expression patterns" value="baseline and differential"/>
</dbReference>
<dbReference type="STRING" id="3702.F4IRH5"/>
<proteinExistence type="predicted"/>
<accession>F4IRH5</accession>